<evidence type="ECO:0000313" key="11">
    <source>
        <dbReference type="Proteomes" id="UP000177707"/>
    </source>
</evidence>
<organism evidence="10 11">
    <name type="scientific">Candidatus Zambryskibacteria bacterium RIFCSPLOWO2_01_FULL_39_39</name>
    <dbReference type="NCBI Taxonomy" id="1802758"/>
    <lineage>
        <taxon>Bacteria</taxon>
        <taxon>Candidatus Zambryskiibacteriota</taxon>
    </lineage>
</organism>
<keyword evidence="5" id="KW-0620">Polyamine biosynthesis</keyword>
<protein>
    <submittedName>
        <fullName evidence="10">S-adenosylmethionine decarboxylase proenzyme</fullName>
    </submittedName>
</protein>
<keyword evidence="7" id="KW-0456">Lyase</keyword>
<keyword evidence="2" id="KW-0210">Decarboxylase</keyword>
<keyword evidence="9" id="KW-0670">Pyruvate</keyword>
<gene>
    <name evidence="10" type="ORF">A3A96_00195</name>
</gene>
<evidence type="ECO:0000256" key="2">
    <source>
        <dbReference type="ARBA" id="ARBA00022793"/>
    </source>
</evidence>
<reference evidence="10 11" key="1">
    <citation type="journal article" date="2016" name="Nat. Commun.">
        <title>Thousands of microbial genomes shed light on interconnected biogeochemical processes in an aquifer system.</title>
        <authorList>
            <person name="Anantharaman K."/>
            <person name="Brown C.T."/>
            <person name="Hug L.A."/>
            <person name="Sharon I."/>
            <person name="Castelle C.J."/>
            <person name="Probst A.J."/>
            <person name="Thomas B.C."/>
            <person name="Singh A."/>
            <person name="Wilkins M.J."/>
            <person name="Karaoz U."/>
            <person name="Brodie E.L."/>
            <person name="Williams K.H."/>
            <person name="Hubbard S.S."/>
            <person name="Banfield J.F."/>
        </authorList>
    </citation>
    <scope>NUCLEOTIDE SEQUENCE [LARGE SCALE GENOMIC DNA]</scope>
</reference>
<dbReference type="STRING" id="1802758.A3A96_00195"/>
<evidence type="ECO:0000256" key="8">
    <source>
        <dbReference type="ARBA" id="ARBA00023270"/>
    </source>
</evidence>
<dbReference type="GO" id="GO:0008295">
    <property type="term" value="P:spermidine biosynthetic process"/>
    <property type="evidence" value="ECO:0007669"/>
    <property type="project" value="UniProtKB-KW"/>
</dbReference>
<dbReference type="PANTHER" id="PTHR33866:SF2">
    <property type="entry name" value="S-ADENOSYLMETHIONINE DECARBOXYLASE PROENZYME"/>
    <property type="match status" value="1"/>
</dbReference>
<comment type="caution">
    <text evidence="10">The sequence shown here is derived from an EMBL/GenBank/DDBJ whole genome shotgun (WGS) entry which is preliminary data.</text>
</comment>
<evidence type="ECO:0000256" key="1">
    <source>
        <dbReference type="ARBA" id="ARBA00001928"/>
    </source>
</evidence>
<dbReference type="SUPFAM" id="SSF56276">
    <property type="entry name" value="S-adenosylmethionine decarboxylase"/>
    <property type="match status" value="1"/>
</dbReference>
<dbReference type="InterPro" id="IPR016067">
    <property type="entry name" value="S-AdoMet_deCO2ase_core"/>
</dbReference>
<dbReference type="EMBL" id="MHWB01000009">
    <property type="protein sequence ID" value="OHB01848.1"/>
    <property type="molecule type" value="Genomic_DNA"/>
</dbReference>
<dbReference type="NCBIfam" id="TIGR03330">
    <property type="entry name" value="SAM_DCase_Bsu"/>
    <property type="match status" value="1"/>
</dbReference>
<name>A0A1G2TX18_9BACT</name>
<evidence type="ECO:0000313" key="10">
    <source>
        <dbReference type="EMBL" id="OHB01848.1"/>
    </source>
</evidence>
<dbReference type="InterPro" id="IPR003826">
    <property type="entry name" value="AdoMetDC_fam_prok"/>
</dbReference>
<evidence type="ECO:0000256" key="4">
    <source>
        <dbReference type="ARBA" id="ARBA00023066"/>
    </source>
</evidence>
<keyword evidence="8" id="KW-0704">Schiff base</keyword>
<dbReference type="Proteomes" id="UP000177707">
    <property type="component" value="Unassembled WGS sequence"/>
</dbReference>
<dbReference type="GO" id="GO:0005829">
    <property type="term" value="C:cytosol"/>
    <property type="evidence" value="ECO:0007669"/>
    <property type="project" value="TreeGrafter"/>
</dbReference>
<dbReference type="AlphaFoldDB" id="A0A1G2TX18"/>
<sequence length="125" mass="14225">MHFGEHLTIDGYGGSKEKLNNKELVLECLNELPEQLGMHKLAEPVVYSAPNNDKKDPGGWSGFVVIAESHISIHTFPDNGFLSADVYTCKNGMDNEFILNYFKEKFDLQDIEHNFIKRGTRYSND</sequence>
<dbReference type="InterPro" id="IPR017716">
    <property type="entry name" value="S-AdoMet_deCOase_pro-enz"/>
</dbReference>
<evidence type="ECO:0000256" key="7">
    <source>
        <dbReference type="ARBA" id="ARBA00023239"/>
    </source>
</evidence>
<dbReference type="PANTHER" id="PTHR33866">
    <property type="entry name" value="S-ADENOSYLMETHIONINE DECARBOXYLASE PROENZYME"/>
    <property type="match status" value="1"/>
</dbReference>
<dbReference type="GO" id="GO:0004014">
    <property type="term" value="F:adenosylmethionine decarboxylase activity"/>
    <property type="evidence" value="ECO:0007669"/>
    <property type="project" value="InterPro"/>
</dbReference>
<evidence type="ECO:0000256" key="3">
    <source>
        <dbReference type="ARBA" id="ARBA00022813"/>
    </source>
</evidence>
<proteinExistence type="predicted"/>
<evidence type="ECO:0000256" key="9">
    <source>
        <dbReference type="ARBA" id="ARBA00023317"/>
    </source>
</evidence>
<dbReference type="Pfam" id="PF02675">
    <property type="entry name" value="AdoMet_dc"/>
    <property type="match status" value="1"/>
</dbReference>
<keyword evidence="3" id="KW-0068">Autocatalytic cleavage</keyword>
<keyword evidence="6" id="KW-0865">Zymogen</keyword>
<comment type="cofactor">
    <cofactor evidence="1">
        <name>pyruvate</name>
        <dbReference type="ChEBI" id="CHEBI:15361"/>
    </cofactor>
</comment>
<evidence type="ECO:0000256" key="5">
    <source>
        <dbReference type="ARBA" id="ARBA00023115"/>
    </source>
</evidence>
<dbReference type="Gene3D" id="3.60.90.10">
    <property type="entry name" value="S-adenosylmethionine decarboxylase"/>
    <property type="match status" value="1"/>
</dbReference>
<evidence type="ECO:0000256" key="6">
    <source>
        <dbReference type="ARBA" id="ARBA00023145"/>
    </source>
</evidence>
<keyword evidence="4" id="KW-0745">Spermidine biosynthesis</keyword>
<accession>A0A1G2TX18</accession>